<sequence>MPVYQSLLADIPYCETIRIQCQHTSHSLQNNLSVSLSVFGADLPVSGGRHPFLFDIKCAAPFICDRPFTCHCQYPVLTCQPLPLTSTSLSVSVSNSDIPDSGGGYTFMNHFQYSMPTYQSFGRTAFVCHCQYSMPTYKHSLVADINF</sequence>
<dbReference type="Proteomes" id="UP001208570">
    <property type="component" value="Unassembled WGS sequence"/>
</dbReference>
<accession>A0AAD9JF58</accession>
<protein>
    <submittedName>
        <fullName evidence="1">Uncharacterized protein</fullName>
    </submittedName>
</protein>
<dbReference type="EMBL" id="JAODUP010000361">
    <property type="protein sequence ID" value="KAK2151491.1"/>
    <property type="molecule type" value="Genomic_DNA"/>
</dbReference>
<organism evidence="1 2">
    <name type="scientific">Paralvinella palmiformis</name>
    <dbReference type="NCBI Taxonomy" id="53620"/>
    <lineage>
        <taxon>Eukaryota</taxon>
        <taxon>Metazoa</taxon>
        <taxon>Spiralia</taxon>
        <taxon>Lophotrochozoa</taxon>
        <taxon>Annelida</taxon>
        <taxon>Polychaeta</taxon>
        <taxon>Sedentaria</taxon>
        <taxon>Canalipalpata</taxon>
        <taxon>Terebellida</taxon>
        <taxon>Terebelliformia</taxon>
        <taxon>Alvinellidae</taxon>
        <taxon>Paralvinella</taxon>
    </lineage>
</organism>
<keyword evidence="2" id="KW-1185">Reference proteome</keyword>
<reference evidence="1" key="1">
    <citation type="journal article" date="2023" name="Mol. Biol. Evol.">
        <title>Third-Generation Sequencing Reveals the Adaptive Role of the Epigenome in Three Deep-Sea Polychaetes.</title>
        <authorList>
            <person name="Perez M."/>
            <person name="Aroh O."/>
            <person name="Sun Y."/>
            <person name="Lan Y."/>
            <person name="Juniper S.K."/>
            <person name="Young C.R."/>
            <person name="Angers B."/>
            <person name="Qian P.Y."/>
        </authorList>
    </citation>
    <scope>NUCLEOTIDE SEQUENCE</scope>
    <source>
        <strain evidence="1">P08H-3</strain>
    </source>
</reference>
<gene>
    <name evidence="1" type="ORF">LSH36_361g01013</name>
</gene>
<proteinExistence type="predicted"/>
<name>A0AAD9JF58_9ANNE</name>
<evidence type="ECO:0000313" key="2">
    <source>
        <dbReference type="Proteomes" id="UP001208570"/>
    </source>
</evidence>
<comment type="caution">
    <text evidence="1">The sequence shown here is derived from an EMBL/GenBank/DDBJ whole genome shotgun (WGS) entry which is preliminary data.</text>
</comment>
<dbReference type="AlphaFoldDB" id="A0AAD9JF58"/>
<evidence type="ECO:0000313" key="1">
    <source>
        <dbReference type="EMBL" id="KAK2151491.1"/>
    </source>
</evidence>